<proteinExistence type="predicted"/>
<dbReference type="Pfam" id="PF21993">
    <property type="entry name" value="TetR_C_13_2"/>
    <property type="match status" value="1"/>
</dbReference>
<evidence type="ECO:0000259" key="1">
    <source>
        <dbReference type="Pfam" id="PF21993"/>
    </source>
</evidence>
<dbReference type="EMBL" id="BAABRN010000042">
    <property type="protein sequence ID" value="GAA5503242.1"/>
    <property type="molecule type" value="Genomic_DNA"/>
</dbReference>
<gene>
    <name evidence="2" type="ORF">Dxin01_02997</name>
</gene>
<comment type="caution">
    <text evidence="2">The sequence shown here is derived from an EMBL/GenBank/DDBJ whole genome shotgun (WGS) entry which is preliminary data.</text>
</comment>
<dbReference type="Proteomes" id="UP001458946">
    <property type="component" value="Unassembled WGS sequence"/>
</dbReference>
<accession>A0ABP9VHP9</accession>
<feature type="domain" description="Transcriptional regulator LmrA/YxaF-like C-terminal" evidence="1">
    <location>
        <begin position="28"/>
        <end position="119"/>
    </location>
</feature>
<reference evidence="2 3" key="1">
    <citation type="submission" date="2024-02" db="EMBL/GenBank/DDBJ databases">
        <title>Deinococcus xinjiangensis NBRC 107630.</title>
        <authorList>
            <person name="Ichikawa N."/>
            <person name="Katano-Makiyama Y."/>
            <person name="Hidaka K."/>
        </authorList>
    </citation>
    <scope>NUCLEOTIDE SEQUENCE [LARGE SCALE GENOMIC DNA]</scope>
    <source>
        <strain evidence="2 3">NBRC 107630</strain>
    </source>
</reference>
<dbReference type="RefSeq" id="WP_353543213.1">
    <property type="nucleotide sequence ID" value="NZ_BAABRN010000042.1"/>
</dbReference>
<dbReference type="InterPro" id="IPR036271">
    <property type="entry name" value="Tet_transcr_reg_TetR-rel_C_sf"/>
</dbReference>
<keyword evidence="3" id="KW-1185">Reference proteome</keyword>
<organism evidence="2 3">
    <name type="scientific">Deinococcus xinjiangensis</name>
    <dbReference type="NCBI Taxonomy" id="457454"/>
    <lineage>
        <taxon>Bacteria</taxon>
        <taxon>Thermotogati</taxon>
        <taxon>Deinococcota</taxon>
        <taxon>Deinococci</taxon>
        <taxon>Deinococcales</taxon>
        <taxon>Deinococcaceae</taxon>
        <taxon>Deinococcus</taxon>
    </lineage>
</organism>
<name>A0ABP9VHP9_9DEIO</name>
<evidence type="ECO:0000313" key="2">
    <source>
        <dbReference type="EMBL" id="GAA5503242.1"/>
    </source>
</evidence>
<dbReference type="InterPro" id="IPR054156">
    <property type="entry name" value="YxaF_TetR_C"/>
</dbReference>
<protein>
    <recommendedName>
        <fullName evidence="1">Transcriptional regulator LmrA/YxaF-like C-terminal domain-containing protein</fullName>
    </recommendedName>
</protein>
<sequence length="134" mass="15304">MAQAVLTEIHGWFEQHVFQSLQKEQDLAAMFDAVEDYFAQGRRVCLVGVFALTETRDSFAKAISGYFEQWETCLRQHFVTEGYAAEQAEQRATDILITIRGGLTLSRARQDNRYFAQAMQRLRRTCGGTTRPSS</sequence>
<dbReference type="SUPFAM" id="SSF48498">
    <property type="entry name" value="Tetracyclin repressor-like, C-terminal domain"/>
    <property type="match status" value="1"/>
</dbReference>
<dbReference type="Gene3D" id="1.10.357.10">
    <property type="entry name" value="Tetracycline Repressor, domain 2"/>
    <property type="match status" value="1"/>
</dbReference>
<evidence type="ECO:0000313" key="3">
    <source>
        <dbReference type="Proteomes" id="UP001458946"/>
    </source>
</evidence>